<name>A0A1H9B9D3_9BACI</name>
<proteinExistence type="predicted"/>
<evidence type="ECO:0000313" key="2">
    <source>
        <dbReference type="Proteomes" id="UP000199427"/>
    </source>
</evidence>
<dbReference type="OrthoDB" id="9803578at2"/>
<dbReference type="Proteomes" id="UP000199427">
    <property type="component" value="Unassembled WGS sequence"/>
</dbReference>
<dbReference type="SUPFAM" id="SSF53474">
    <property type="entry name" value="alpha/beta-Hydrolases"/>
    <property type="match status" value="1"/>
</dbReference>
<dbReference type="Pfam" id="PF00756">
    <property type="entry name" value="Esterase"/>
    <property type="match status" value="1"/>
</dbReference>
<organism evidence="1 2">
    <name type="scientific">Piscibacillus halophilus</name>
    <dbReference type="NCBI Taxonomy" id="571933"/>
    <lineage>
        <taxon>Bacteria</taxon>
        <taxon>Bacillati</taxon>
        <taxon>Bacillota</taxon>
        <taxon>Bacilli</taxon>
        <taxon>Bacillales</taxon>
        <taxon>Bacillaceae</taxon>
        <taxon>Piscibacillus</taxon>
    </lineage>
</organism>
<protein>
    <submittedName>
        <fullName evidence="1">Enterochelin esterase</fullName>
    </submittedName>
</protein>
<dbReference type="EMBL" id="FOES01000003">
    <property type="protein sequence ID" value="SEP85425.1"/>
    <property type="molecule type" value="Genomic_DNA"/>
</dbReference>
<dbReference type="AlphaFoldDB" id="A0A1H9B9D3"/>
<dbReference type="InterPro" id="IPR000801">
    <property type="entry name" value="Esterase-like"/>
</dbReference>
<dbReference type="RefSeq" id="WP_091772571.1">
    <property type="nucleotide sequence ID" value="NZ_FOES01000003.1"/>
</dbReference>
<dbReference type="PANTHER" id="PTHR48098">
    <property type="entry name" value="ENTEROCHELIN ESTERASE-RELATED"/>
    <property type="match status" value="1"/>
</dbReference>
<evidence type="ECO:0000313" key="1">
    <source>
        <dbReference type="EMBL" id="SEP85425.1"/>
    </source>
</evidence>
<dbReference type="STRING" id="571933.SAMN05216362_103166"/>
<dbReference type="InterPro" id="IPR029058">
    <property type="entry name" value="AB_hydrolase_fold"/>
</dbReference>
<dbReference type="InterPro" id="IPR050583">
    <property type="entry name" value="Mycobacterial_A85_antigen"/>
</dbReference>
<accession>A0A1H9B9D3</accession>
<dbReference type="PANTHER" id="PTHR48098:SF3">
    <property type="entry name" value="IRON(III) ENTEROBACTIN ESTERASE"/>
    <property type="match status" value="1"/>
</dbReference>
<dbReference type="Gene3D" id="3.40.50.1820">
    <property type="entry name" value="alpha/beta hydrolase"/>
    <property type="match status" value="1"/>
</dbReference>
<reference evidence="1 2" key="1">
    <citation type="submission" date="2016-10" db="EMBL/GenBank/DDBJ databases">
        <authorList>
            <person name="de Groot N.N."/>
        </authorList>
    </citation>
    <scope>NUCLEOTIDE SEQUENCE [LARGE SCALE GENOMIC DNA]</scope>
    <source>
        <strain evidence="1 2">DSM 21633</strain>
    </source>
</reference>
<sequence>MGRQGTMLDKEINSDYLDETLVVKIYKPKNFSSLYKYHICIMQDGNDYYQLGRAATVSDRLHEQKEIENTIFVGIHYKDRYDRWDKYHPEGQKNEAYMKFLVFEALPMLDRELPSYHVGSTRVLMGDSLGGTISLMTALKYPNNFGKIIMQSPYVDDQVIKAVNHSSEIQNMSIYHTIGLDETEVPTTKGEQDDFLTPNRELHGILKEKVNDYTYKELEGKHTWKQWQKDLPEALKQIFGN</sequence>
<gene>
    <name evidence="1" type="ORF">SAMN05216362_103166</name>
</gene>
<keyword evidence="2" id="KW-1185">Reference proteome</keyword>